<feature type="non-terminal residue" evidence="6">
    <location>
        <position position="174"/>
    </location>
</feature>
<name>A0A383D5C8_9ZZZZ</name>
<organism evidence="6">
    <name type="scientific">marine metagenome</name>
    <dbReference type="NCBI Taxonomy" id="408172"/>
    <lineage>
        <taxon>unclassified sequences</taxon>
        <taxon>metagenomes</taxon>
        <taxon>ecological metagenomes</taxon>
    </lineage>
</organism>
<dbReference type="InterPro" id="IPR050446">
    <property type="entry name" value="FAD-oxidoreductase/Apoptosis"/>
</dbReference>
<gene>
    <name evidence="6" type="ORF">METZ01_LOCUS492621</name>
</gene>
<accession>A0A383D5C8</accession>
<dbReference type="PRINTS" id="PR00411">
    <property type="entry name" value="PNDRDTASEI"/>
</dbReference>
<keyword evidence="4" id="KW-0560">Oxidoreductase</keyword>
<proteinExistence type="predicted"/>
<dbReference type="Pfam" id="PF07992">
    <property type="entry name" value="Pyr_redox_2"/>
    <property type="match status" value="1"/>
</dbReference>
<dbReference type="PANTHER" id="PTHR43557:SF2">
    <property type="entry name" value="RIESKE DOMAIN-CONTAINING PROTEIN-RELATED"/>
    <property type="match status" value="1"/>
</dbReference>
<evidence type="ECO:0000256" key="3">
    <source>
        <dbReference type="ARBA" id="ARBA00022827"/>
    </source>
</evidence>
<dbReference type="InterPro" id="IPR023753">
    <property type="entry name" value="FAD/NAD-binding_dom"/>
</dbReference>
<feature type="domain" description="FAD/NAD(P)-binding" evidence="5">
    <location>
        <begin position="4"/>
        <end position="173"/>
    </location>
</feature>
<reference evidence="6" key="1">
    <citation type="submission" date="2018-05" db="EMBL/GenBank/DDBJ databases">
        <authorList>
            <person name="Lanie J.A."/>
            <person name="Ng W.-L."/>
            <person name="Kazmierczak K.M."/>
            <person name="Andrzejewski T.M."/>
            <person name="Davidsen T.M."/>
            <person name="Wayne K.J."/>
            <person name="Tettelin H."/>
            <person name="Glass J.I."/>
            <person name="Rusch D."/>
            <person name="Podicherti R."/>
            <person name="Tsui H.-C.T."/>
            <person name="Winkler M.E."/>
        </authorList>
    </citation>
    <scope>NUCLEOTIDE SEQUENCE</scope>
</reference>
<dbReference type="GO" id="GO:0005737">
    <property type="term" value="C:cytoplasm"/>
    <property type="evidence" value="ECO:0007669"/>
    <property type="project" value="TreeGrafter"/>
</dbReference>
<keyword evidence="3" id="KW-0274">FAD</keyword>
<dbReference type="EMBL" id="UINC01214507">
    <property type="protein sequence ID" value="SVE39767.1"/>
    <property type="molecule type" value="Genomic_DNA"/>
</dbReference>
<dbReference type="SUPFAM" id="SSF51905">
    <property type="entry name" value="FAD/NAD(P)-binding domain"/>
    <property type="match status" value="1"/>
</dbReference>
<keyword evidence="2" id="KW-0285">Flavoprotein</keyword>
<dbReference type="Gene3D" id="3.50.50.60">
    <property type="entry name" value="FAD/NAD(P)-binding domain"/>
    <property type="match status" value="2"/>
</dbReference>
<evidence type="ECO:0000259" key="5">
    <source>
        <dbReference type="Pfam" id="PF07992"/>
    </source>
</evidence>
<evidence type="ECO:0000256" key="2">
    <source>
        <dbReference type="ARBA" id="ARBA00022630"/>
    </source>
</evidence>
<evidence type="ECO:0000256" key="1">
    <source>
        <dbReference type="ARBA" id="ARBA00001974"/>
    </source>
</evidence>
<comment type="cofactor">
    <cofactor evidence="1">
        <name>FAD</name>
        <dbReference type="ChEBI" id="CHEBI:57692"/>
    </cofactor>
</comment>
<dbReference type="PANTHER" id="PTHR43557">
    <property type="entry name" value="APOPTOSIS-INDUCING FACTOR 1"/>
    <property type="match status" value="1"/>
</dbReference>
<protein>
    <recommendedName>
        <fullName evidence="5">FAD/NAD(P)-binding domain-containing protein</fullName>
    </recommendedName>
</protein>
<evidence type="ECO:0000256" key="4">
    <source>
        <dbReference type="ARBA" id="ARBA00023002"/>
    </source>
</evidence>
<dbReference type="AlphaFoldDB" id="A0A383D5C8"/>
<dbReference type="GO" id="GO:0016651">
    <property type="term" value="F:oxidoreductase activity, acting on NAD(P)H"/>
    <property type="evidence" value="ECO:0007669"/>
    <property type="project" value="TreeGrafter"/>
</dbReference>
<dbReference type="InterPro" id="IPR036188">
    <property type="entry name" value="FAD/NAD-bd_sf"/>
</dbReference>
<sequence length="174" mass="19536">MKSNVIIIGGGQSGLMTAVSLRQNKFKGSILLISSENYLPYQRPPLSKEFISDNLKEKQLYFKSAEYFQKNDIKILLNTSVIEINKKQNQIILNSGEEYSYEKLVIATGSKVNKLNLSCDNNNIHYLRDLSDSLEIKNTLNKHNKIAIVGAGYIGLEIAAAAIKKNLQVKIIEM</sequence>
<dbReference type="PRINTS" id="PR00368">
    <property type="entry name" value="FADPNR"/>
</dbReference>
<evidence type="ECO:0000313" key="6">
    <source>
        <dbReference type="EMBL" id="SVE39767.1"/>
    </source>
</evidence>